<dbReference type="PATRIC" id="fig|84022.5.peg.2750"/>
<name>A0A0D8IBN2_9CLOT</name>
<dbReference type="AlphaFoldDB" id="A0A0D8IBN2"/>
<dbReference type="Gene3D" id="3.30.420.40">
    <property type="match status" value="2"/>
</dbReference>
<protein>
    <submittedName>
        <fullName evidence="1">Uncharacterized protein</fullName>
    </submittedName>
</protein>
<dbReference type="EMBL" id="CP009687">
    <property type="protein sequence ID" value="AKL94758.1"/>
    <property type="molecule type" value="Genomic_DNA"/>
</dbReference>
<dbReference type="InterPro" id="IPR043129">
    <property type="entry name" value="ATPase_NBD"/>
</dbReference>
<dbReference type="InterPro" id="IPR040607">
    <property type="entry name" value="ALP_N"/>
</dbReference>
<dbReference type="OrthoDB" id="1883643at2"/>
<gene>
    <name evidence="1" type="ORF">CACET_c12930</name>
</gene>
<dbReference type="KEGG" id="cace:CACET_c12930"/>
<dbReference type="STRING" id="84022.CACET_c12930"/>
<evidence type="ECO:0000313" key="1">
    <source>
        <dbReference type="EMBL" id="AKL94758.1"/>
    </source>
</evidence>
<evidence type="ECO:0000313" key="2">
    <source>
        <dbReference type="Proteomes" id="UP000035704"/>
    </source>
</evidence>
<dbReference type="Proteomes" id="UP000035704">
    <property type="component" value="Chromosome"/>
</dbReference>
<proteinExistence type="predicted"/>
<dbReference type="SUPFAM" id="SSF53067">
    <property type="entry name" value="Actin-like ATPase domain"/>
    <property type="match status" value="1"/>
</dbReference>
<dbReference type="RefSeq" id="WP_044823551.1">
    <property type="nucleotide sequence ID" value="NZ_CP009687.1"/>
</dbReference>
<accession>A0A0D8IBN2</accession>
<dbReference type="Pfam" id="PF17989">
    <property type="entry name" value="ALP_N"/>
    <property type="match status" value="1"/>
</dbReference>
<sequence length="375" mass="43019">MKNKIRIYVDGGNRLTKVMEEAKKPFSFPTIVSEPGMELDYGTSFDLFDLHLEPQEVDLDHMLVEIIKDGESLGKKLVGKAAENKGVLIRDRNRYEKKYNDQVIKFCILSGIASNFVKYEKNQQSVDITINQPLVEYVSNKKDFSNSHGEALKGNVKVLYYNPNNTSEIIKEIVFDIENVTFCPEGIATFFHYSVNESGSIKDEYMKNKKTIVFDVGSGQINVAAFNGVKTVGVNTFEKGMLDCYEKISMILYNNFREKLDRKPYTYDIDNMIRYNEKMLKVKKGKTIDATAIVHDVFDGFAYELNKDFREFVRTKFIGNCDQVIFSGGGSELLFDYLSNYLGNDFYCVKPDTAEYHNIIGSMYYRIYKDAANNL</sequence>
<organism evidence="1 2">
    <name type="scientific">Clostridium aceticum</name>
    <dbReference type="NCBI Taxonomy" id="84022"/>
    <lineage>
        <taxon>Bacteria</taxon>
        <taxon>Bacillati</taxon>
        <taxon>Bacillota</taxon>
        <taxon>Clostridia</taxon>
        <taxon>Eubacteriales</taxon>
        <taxon>Clostridiaceae</taxon>
        <taxon>Clostridium</taxon>
    </lineage>
</organism>
<reference evidence="1 2" key="1">
    <citation type="submission" date="2014-10" db="EMBL/GenBank/DDBJ databases">
        <title>Genome sequence of Clostridium aceticum DSM 1496.</title>
        <authorList>
            <person name="Poehlein A."/>
            <person name="Schiel-Bengelsdorf B."/>
            <person name="Gottschalk G."/>
            <person name="Duerre P."/>
            <person name="Daniel R."/>
        </authorList>
    </citation>
    <scope>NUCLEOTIDE SEQUENCE [LARGE SCALE GENOMIC DNA]</scope>
    <source>
        <strain evidence="1 2">DSM 1496</strain>
    </source>
</reference>
<keyword evidence="2" id="KW-1185">Reference proteome</keyword>